<sequence>MKRHRRIKKALGITAAFFILIIIAGFVYEAIAFRMNKKEFPMPGKLVDAGNYSLHLNVQGEGAFTVIFEAGSGETSLSWGDIPEQLSSIARVVSYDRAGYAWSEEAETKRSGYHIVQELYTALQQEGIKGPYILVGHSLGGMYSRLFAEEYREEVAGLVLVDARPEEDEEQTAPIYAKENYVQKPSANVLSLLKQAGIMRFFQNYLLEGMVPVEERELFINVIATPKYFHAVEEEGKLSGDVEDAIRGQQLGRLPVKVIARGLPPDYKAFGISEESGQKIEEIWRNGQLGMLAISDNSEFIEAANSGHMIMKEEPELVRNIIKNLIQDLEEGKNK</sequence>
<gene>
    <name evidence="1" type="ORF">acsn021_14780</name>
</gene>
<dbReference type="Gene3D" id="3.40.50.1820">
    <property type="entry name" value="alpha/beta hydrolase"/>
    <property type="match status" value="1"/>
</dbReference>
<reference evidence="1 2" key="1">
    <citation type="journal article" date="2016" name="Int. J. Syst. Evol. Microbiol.">
        <title>Descriptions of Anaerotaenia torta gen. nov., sp. nov. and Anaerocolumna cellulosilytica gen. nov., sp. nov. isolated from a methanogenic reactor of cattle waste.</title>
        <authorList>
            <person name="Uek A."/>
            <person name="Ohtaki Y."/>
            <person name="Kaku N."/>
            <person name="Ueki K."/>
        </authorList>
    </citation>
    <scope>NUCLEOTIDE SEQUENCE [LARGE SCALE GENOMIC DNA]</scope>
    <source>
        <strain evidence="1 2">SN021</strain>
    </source>
</reference>
<name>A0A6S6QXW6_9FIRM</name>
<organism evidence="1 2">
    <name type="scientific">Anaerocolumna cellulosilytica</name>
    <dbReference type="NCBI Taxonomy" id="433286"/>
    <lineage>
        <taxon>Bacteria</taxon>
        <taxon>Bacillati</taxon>
        <taxon>Bacillota</taxon>
        <taxon>Clostridia</taxon>
        <taxon>Lachnospirales</taxon>
        <taxon>Lachnospiraceae</taxon>
        <taxon>Anaerocolumna</taxon>
    </lineage>
</organism>
<dbReference type="RefSeq" id="WP_184093532.1">
    <property type="nucleotide sequence ID" value="NZ_AP023367.1"/>
</dbReference>
<dbReference type="Proteomes" id="UP000515561">
    <property type="component" value="Chromosome"/>
</dbReference>
<protein>
    <submittedName>
        <fullName evidence="1">Uncharacterized protein</fullName>
    </submittedName>
</protein>
<dbReference type="InterPro" id="IPR000073">
    <property type="entry name" value="AB_hydrolase_1"/>
</dbReference>
<dbReference type="SUPFAM" id="SSF53474">
    <property type="entry name" value="alpha/beta-Hydrolases"/>
    <property type="match status" value="1"/>
</dbReference>
<dbReference type="Pfam" id="PF00561">
    <property type="entry name" value="Abhydrolase_1"/>
    <property type="match status" value="1"/>
</dbReference>
<dbReference type="KEGG" id="acel:acsn021_14780"/>
<dbReference type="EMBL" id="AP023367">
    <property type="protein sequence ID" value="BCJ93909.1"/>
    <property type="molecule type" value="Genomic_DNA"/>
</dbReference>
<proteinExistence type="predicted"/>
<evidence type="ECO:0000313" key="2">
    <source>
        <dbReference type="Proteomes" id="UP000515561"/>
    </source>
</evidence>
<keyword evidence="2" id="KW-1185">Reference proteome</keyword>
<dbReference type="PANTHER" id="PTHR46438">
    <property type="entry name" value="ALPHA/BETA-HYDROLASES SUPERFAMILY PROTEIN"/>
    <property type="match status" value="1"/>
</dbReference>
<dbReference type="AlphaFoldDB" id="A0A6S6QXW6"/>
<dbReference type="InterPro" id="IPR029058">
    <property type="entry name" value="AB_hydrolase_fold"/>
</dbReference>
<evidence type="ECO:0000313" key="1">
    <source>
        <dbReference type="EMBL" id="BCJ93909.1"/>
    </source>
</evidence>
<accession>A0A6S6QXW6</accession>